<accession>T1D5Y5</accession>
<dbReference type="EMBL" id="GALA01000323">
    <property type="protein sequence ID" value="JAA94529.1"/>
    <property type="molecule type" value="mRNA"/>
</dbReference>
<evidence type="ECO:0000313" key="1">
    <source>
        <dbReference type="EMBL" id="JAA94529.1"/>
    </source>
</evidence>
<sequence length="69" mass="8302">MQTVYVKLYIFFLVLEAFYLELFSVKIDCNLGRKKENLKVKLCNIQSLFLTYFCVRSKTKLKTYSEEKM</sequence>
<protein>
    <submittedName>
        <fullName evidence="1">Putative secreted protein</fullName>
    </submittedName>
</protein>
<reference evidence="1" key="1">
    <citation type="journal article" date="2013" name="BMC Genomics">
        <title>A deep insight into the sialotranscriptome of the mosquito, Psorophora albipes.</title>
        <authorList>
            <person name="Chagas A.C."/>
            <person name="Calvo E."/>
            <person name="Rios-Velasquez C.M."/>
            <person name="Pessoa F.A."/>
            <person name="Medeiros J.F."/>
            <person name="Ribeiro J.M."/>
        </authorList>
    </citation>
    <scope>NUCLEOTIDE SEQUENCE</scope>
</reference>
<organism evidence="1">
    <name type="scientific">Psorophora albipes</name>
    <dbReference type="NCBI Taxonomy" id="869069"/>
    <lineage>
        <taxon>Eukaryota</taxon>
        <taxon>Metazoa</taxon>
        <taxon>Ecdysozoa</taxon>
        <taxon>Arthropoda</taxon>
        <taxon>Hexapoda</taxon>
        <taxon>Insecta</taxon>
        <taxon>Pterygota</taxon>
        <taxon>Neoptera</taxon>
        <taxon>Endopterygota</taxon>
        <taxon>Diptera</taxon>
        <taxon>Nematocera</taxon>
        <taxon>Culicoidea</taxon>
        <taxon>Culicidae</taxon>
        <taxon>Culicinae</taxon>
        <taxon>Aedini</taxon>
        <taxon>Psorophora</taxon>
    </lineage>
</organism>
<name>T1D5Y5_9DIPT</name>
<proteinExistence type="evidence at transcript level"/>
<dbReference type="AlphaFoldDB" id="T1D5Y5"/>